<gene>
    <name evidence="1" type="ORF">DW064_11675</name>
</gene>
<sequence>MLINNKKVIAVKKFPYSYASYSVESRPEDESYEHDIVRICYRRALSFLKQNENSTDDDLKMQVITLKYLLFRFVNNRFRKFISTKELISNLKDRGFENINTTKFRTAVIGKLRDADVIISSNSKGYKIPATKSELYDYVNFEQSIILPIVARLVKSRNLLYEGTEGNFDLFARDEYKQLVSMLGKQLL</sequence>
<proteinExistence type="predicted"/>
<organism evidence="1 2">
    <name type="scientific">Segatella copri</name>
    <dbReference type="NCBI Taxonomy" id="165179"/>
    <lineage>
        <taxon>Bacteria</taxon>
        <taxon>Pseudomonadati</taxon>
        <taxon>Bacteroidota</taxon>
        <taxon>Bacteroidia</taxon>
        <taxon>Bacteroidales</taxon>
        <taxon>Prevotellaceae</taxon>
        <taxon>Segatella</taxon>
    </lineage>
</organism>
<reference evidence="1 2" key="1">
    <citation type="submission" date="2018-08" db="EMBL/GenBank/DDBJ databases">
        <title>A genome reference for cultivated species of the human gut microbiota.</title>
        <authorList>
            <person name="Zou Y."/>
            <person name="Xue W."/>
            <person name="Luo G."/>
        </authorList>
    </citation>
    <scope>NUCLEOTIDE SEQUENCE [LARGE SCALE GENOMIC DNA]</scope>
    <source>
        <strain evidence="1 2">AF43-2</strain>
    </source>
</reference>
<dbReference type="EMBL" id="QRNN01000053">
    <property type="protein sequence ID" value="RHK47477.1"/>
    <property type="molecule type" value="Genomic_DNA"/>
</dbReference>
<dbReference type="AlphaFoldDB" id="A0AA92V435"/>
<evidence type="ECO:0000313" key="1">
    <source>
        <dbReference type="EMBL" id="RHK47477.1"/>
    </source>
</evidence>
<accession>A0AA92V435</accession>
<comment type="caution">
    <text evidence="1">The sequence shown here is derived from an EMBL/GenBank/DDBJ whole genome shotgun (WGS) entry which is preliminary data.</text>
</comment>
<protein>
    <submittedName>
        <fullName evidence="1">Uncharacterized protein</fullName>
    </submittedName>
</protein>
<evidence type="ECO:0000313" key="2">
    <source>
        <dbReference type="Proteomes" id="UP000284562"/>
    </source>
</evidence>
<dbReference type="Proteomes" id="UP000284562">
    <property type="component" value="Unassembled WGS sequence"/>
</dbReference>
<name>A0AA92V435_9BACT</name>